<accession>A0A4Y9Z9L5</accession>
<dbReference type="Gene3D" id="3.90.70.130">
    <property type="match status" value="1"/>
</dbReference>
<dbReference type="GO" id="GO:0016787">
    <property type="term" value="F:hydrolase activity"/>
    <property type="evidence" value="ECO:0007669"/>
    <property type="project" value="UniProtKB-KW"/>
</dbReference>
<dbReference type="STRING" id="205917.A0A4Y9Z9L5"/>
<feature type="domain" description="UFSP1/2/DUB catalytic" evidence="3">
    <location>
        <begin position="160"/>
        <end position="351"/>
    </location>
</feature>
<dbReference type="EMBL" id="SEOQ01000097">
    <property type="protein sequence ID" value="TFY70523.1"/>
    <property type="molecule type" value="Genomic_DNA"/>
</dbReference>
<organism evidence="4 5">
    <name type="scientific">Dentipellis fragilis</name>
    <dbReference type="NCBI Taxonomy" id="205917"/>
    <lineage>
        <taxon>Eukaryota</taxon>
        <taxon>Fungi</taxon>
        <taxon>Dikarya</taxon>
        <taxon>Basidiomycota</taxon>
        <taxon>Agaricomycotina</taxon>
        <taxon>Agaricomycetes</taxon>
        <taxon>Russulales</taxon>
        <taxon>Hericiaceae</taxon>
        <taxon>Dentipellis</taxon>
    </lineage>
</organism>
<evidence type="ECO:0000259" key="3">
    <source>
        <dbReference type="Pfam" id="PF07910"/>
    </source>
</evidence>
<dbReference type="Proteomes" id="UP000298327">
    <property type="component" value="Unassembled WGS sequence"/>
</dbReference>
<reference evidence="4 5" key="1">
    <citation type="submission" date="2019-02" db="EMBL/GenBank/DDBJ databases">
        <title>Genome sequencing of the rare red list fungi Dentipellis fragilis.</title>
        <authorList>
            <person name="Buettner E."/>
            <person name="Kellner H."/>
        </authorList>
    </citation>
    <scope>NUCLEOTIDE SEQUENCE [LARGE SCALE GENOMIC DNA]</scope>
    <source>
        <strain evidence="4 5">DSM 105465</strain>
    </source>
</reference>
<evidence type="ECO:0000256" key="2">
    <source>
        <dbReference type="SAM" id="MobiDB-lite"/>
    </source>
</evidence>
<proteinExistence type="predicted"/>
<dbReference type="OrthoDB" id="288987at2759"/>
<sequence length="514" mass="57881">MPSAIAVDDGSSDVEFISIKPSTSKPASRGKSKRTPPSYVFQVLCSEEMPHQHLLYIRDILQCQICSANLGELPMTARQAHYDAHFDEQPASSTASSSKLNIMKPPSSIKSPMHMYKTWTKDDIFWYPSEEVDPPDNFSPGLIPLMKRALTIAHDKGDSQRAVLCYPRTVHIHQQSWDGGWGCGYRNYLMACTALMDQQTQIGYFSLLDGPPPPSVRNLQYLVEEAWNKGYDEEGAQQLGSALVDTRKWIGTAELYVAFTYRGIPAQLVDFDLKDKGPGPLVRWIRQYFSPPEDQGKRTIDNALRAPVVITDRMPLVLQHNGHSRTVVGYELTKKGLNLLMFDPSKYVPNDIRNAALSRFRVDGGQGPLAGHDHEKEGRARRLLQHIKKPFQGKRKASLSPEKLDTPPAKRVRADDTADSDAIVIDDDEDDMTLVGAKQNGNDTRTTNGSGEQKHAAQFDLTKEFSKVLKIFRVSEKQLNDKRYQILYFPFPLKEPLSEFEKQSRRIVTSVKAC</sequence>
<evidence type="ECO:0000313" key="5">
    <source>
        <dbReference type="Proteomes" id="UP000298327"/>
    </source>
</evidence>
<dbReference type="AlphaFoldDB" id="A0A4Y9Z9L5"/>
<evidence type="ECO:0000256" key="1">
    <source>
        <dbReference type="ARBA" id="ARBA00022801"/>
    </source>
</evidence>
<keyword evidence="5" id="KW-1185">Reference proteome</keyword>
<keyword evidence="1" id="KW-0378">Hydrolase</keyword>
<comment type="caution">
    <text evidence="4">The sequence shown here is derived from an EMBL/GenBank/DDBJ whole genome shotgun (WGS) entry which is preliminary data.</text>
</comment>
<gene>
    <name evidence="4" type="ORF">EVG20_g2472</name>
</gene>
<feature type="region of interest" description="Disordered" evidence="2">
    <location>
        <begin position="390"/>
        <end position="416"/>
    </location>
</feature>
<dbReference type="Pfam" id="PF07910">
    <property type="entry name" value="Peptidase_C78"/>
    <property type="match status" value="1"/>
</dbReference>
<evidence type="ECO:0000313" key="4">
    <source>
        <dbReference type="EMBL" id="TFY70523.1"/>
    </source>
</evidence>
<dbReference type="InterPro" id="IPR012462">
    <property type="entry name" value="UFSP1/2_DUB_cat"/>
</dbReference>
<protein>
    <recommendedName>
        <fullName evidence="3">UFSP1/2/DUB catalytic domain-containing protein</fullName>
    </recommendedName>
</protein>
<name>A0A4Y9Z9L5_9AGAM</name>